<reference evidence="1 4" key="1">
    <citation type="submission" date="2017-05" db="EMBL/GenBank/DDBJ databases">
        <title>Complete and WGS of Bordetella genogroups.</title>
        <authorList>
            <person name="Spilker T."/>
            <person name="LiPuma J."/>
        </authorList>
    </citation>
    <scope>NUCLEOTIDE SEQUENCE [LARGE SCALE GENOMIC DNA]</scope>
    <source>
        <strain evidence="1 4">AU17610</strain>
    </source>
</reference>
<evidence type="ECO:0000313" key="4">
    <source>
        <dbReference type="Proteomes" id="UP000217005"/>
    </source>
</evidence>
<dbReference type="AlphaFoldDB" id="A0A261SJ28"/>
<dbReference type="OrthoDB" id="8640527at2"/>
<evidence type="ECO:0000313" key="1">
    <source>
        <dbReference type="EMBL" id="OZI36770.1"/>
    </source>
</evidence>
<organism evidence="1 4">
    <name type="scientific">Bordetella genomosp. 1</name>
    <dbReference type="NCBI Taxonomy" id="1395607"/>
    <lineage>
        <taxon>Bacteria</taxon>
        <taxon>Pseudomonadati</taxon>
        <taxon>Pseudomonadota</taxon>
        <taxon>Betaproteobacteria</taxon>
        <taxon>Burkholderiales</taxon>
        <taxon>Alcaligenaceae</taxon>
        <taxon>Bordetella</taxon>
    </lineage>
</organism>
<name>A0A261SJ28_9BORD</name>
<dbReference type="EMBL" id="NEVR01000005">
    <property type="protein sequence ID" value="OZI58121.1"/>
    <property type="molecule type" value="Genomic_DNA"/>
</dbReference>
<evidence type="ECO:0000313" key="2">
    <source>
        <dbReference type="EMBL" id="OZI58121.1"/>
    </source>
</evidence>
<dbReference type="Proteomes" id="UP000217005">
    <property type="component" value="Unassembled WGS sequence"/>
</dbReference>
<comment type="caution">
    <text evidence="1">The sequence shown here is derived from an EMBL/GenBank/DDBJ whole genome shotgun (WGS) entry which is preliminary data.</text>
</comment>
<dbReference type="EMBL" id="NEVL01000003">
    <property type="protein sequence ID" value="OZI36770.1"/>
    <property type="molecule type" value="Genomic_DNA"/>
</dbReference>
<gene>
    <name evidence="2" type="ORF">CAL27_21025</name>
    <name evidence="1" type="ORF">CEG14_15635</name>
</gene>
<reference evidence="2 3" key="2">
    <citation type="submission" date="2017-05" db="EMBL/GenBank/DDBJ databases">
        <title>Complete and WGS of Bordetella genogroups.</title>
        <authorList>
            <person name="Spilker T."/>
            <person name="Lipuma J."/>
        </authorList>
    </citation>
    <scope>NUCLEOTIDE SEQUENCE [LARGE SCALE GENOMIC DNA]</scope>
    <source>
        <strain evidence="2 3">AU9795</strain>
    </source>
</reference>
<dbReference type="Proteomes" id="UP000216354">
    <property type="component" value="Unassembled WGS sequence"/>
</dbReference>
<sequence>MYSILHKPLNRYIEIMTIESLDKFGAICVSPIPDLLEPQLLTFSSTRGMMVSGFEEIMGQRYYQGWWLQWLEEHRRES</sequence>
<proteinExistence type="predicted"/>
<keyword evidence="3" id="KW-1185">Reference proteome</keyword>
<evidence type="ECO:0000313" key="3">
    <source>
        <dbReference type="Proteomes" id="UP000216354"/>
    </source>
</evidence>
<accession>A0A261SJ28</accession>
<protein>
    <submittedName>
        <fullName evidence="1">Uncharacterized protein</fullName>
    </submittedName>
</protein>